<dbReference type="Proteomes" id="UP000033636">
    <property type="component" value="Unassembled WGS sequence"/>
</dbReference>
<organism evidence="1 2">
    <name type="scientific">Thermoproteus sp. AZ2</name>
    <dbReference type="NCBI Taxonomy" id="1609232"/>
    <lineage>
        <taxon>Archaea</taxon>
        <taxon>Thermoproteota</taxon>
        <taxon>Thermoprotei</taxon>
        <taxon>Thermoproteales</taxon>
        <taxon>Thermoproteaceae</taxon>
        <taxon>Thermoproteus</taxon>
    </lineage>
</organism>
<accession>A0ACC6UYV9</accession>
<comment type="caution">
    <text evidence="1">The sequence shown here is derived from an EMBL/GenBank/DDBJ whole genome shotgun (WGS) entry which is preliminary data.</text>
</comment>
<reference evidence="1" key="1">
    <citation type="submission" date="2024-07" db="EMBL/GenBank/DDBJ databases">
        <title>Metagenome and Metagenome-Assembled Genomes of Archaea from a hot spring from the geothermal field of Los Azufres, Mexico.</title>
        <authorList>
            <person name="Marin-Paredes R."/>
            <person name="Martinez-Romero E."/>
            <person name="Servin-Garciduenas L.E."/>
        </authorList>
    </citation>
    <scope>NUCLEOTIDE SEQUENCE</scope>
</reference>
<protein>
    <submittedName>
        <fullName evidence="1">Nicotinamide-nucleotide adenylyltransferase</fullName>
    </submittedName>
</protein>
<evidence type="ECO:0000313" key="2">
    <source>
        <dbReference type="Proteomes" id="UP000033636"/>
    </source>
</evidence>
<dbReference type="EMBL" id="JZWT02000004">
    <property type="protein sequence ID" value="MFB6490002.1"/>
    <property type="molecule type" value="Genomic_DNA"/>
</dbReference>
<sequence length="177" mass="20296">MRAAFIGRFQPPHWGHFKAMEWALGRAEELVVVIGSAQYNYILKDPFTAGERIWMLREGSREAGLDLSRLIFIPLENIPNNAAWASHLLSYVPPIDVAYTNNAFVQLLLRSAGIAAEPTPVLDRERYRSTYIRELMLKGDERWRELVPKSVAEIIDRVKGVERLRIAAMGEAEPHRW</sequence>
<evidence type="ECO:0000313" key="1">
    <source>
        <dbReference type="EMBL" id="MFB6490002.1"/>
    </source>
</evidence>
<proteinExistence type="predicted"/>
<name>A0ACC6UYV9_9CREN</name>
<keyword evidence="1" id="KW-0808">Transferase</keyword>
<gene>
    <name evidence="1" type="ORF">TU35_001940</name>
</gene>
<keyword evidence="1" id="KW-0548">Nucleotidyltransferase</keyword>